<organism evidence="2">
    <name type="scientific">uncultured Sulfurovum sp</name>
    <dbReference type="NCBI Taxonomy" id="269237"/>
    <lineage>
        <taxon>Bacteria</taxon>
        <taxon>Pseudomonadati</taxon>
        <taxon>Campylobacterota</taxon>
        <taxon>Epsilonproteobacteria</taxon>
        <taxon>Campylobacterales</taxon>
        <taxon>Sulfurovaceae</taxon>
        <taxon>Sulfurovum</taxon>
        <taxon>environmental samples</taxon>
    </lineage>
</organism>
<dbReference type="Gene3D" id="2.180.10.10">
    <property type="entry name" value="RHS repeat-associated core"/>
    <property type="match status" value="1"/>
</dbReference>
<protein>
    <submittedName>
        <fullName evidence="2">Rhs-family protein</fullName>
    </submittedName>
</protein>
<dbReference type="NCBIfam" id="TIGR03696">
    <property type="entry name" value="Rhs_assc_core"/>
    <property type="match status" value="1"/>
</dbReference>
<dbReference type="InterPro" id="IPR022385">
    <property type="entry name" value="Rhs_assc_core"/>
</dbReference>
<dbReference type="AlphaFoldDB" id="A0A6S6SWI6"/>
<evidence type="ECO:0000313" key="2">
    <source>
        <dbReference type="EMBL" id="CAA6810464.1"/>
    </source>
</evidence>
<reference evidence="2" key="1">
    <citation type="submission" date="2020-01" db="EMBL/GenBank/DDBJ databases">
        <authorList>
            <person name="Meier V. D."/>
            <person name="Meier V D."/>
        </authorList>
    </citation>
    <scope>NUCLEOTIDE SEQUENCE</scope>
    <source>
        <strain evidence="2">HLG_WM_MAG_06</strain>
    </source>
</reference>
<dbReference type="EMBL" id="CACVAP010000060">
    <property type="protein sequence ID" value="CAA6810464.1"/>
    <property type="molecule type" value="Genomic_DNA"/>
</dbReference>
<evidence type="ECO:0000256" key="1">
    <source>
        <dbReference type="SAM" id="MobiDB-lite"/>
    </source>
</evidence>
<dbReference type="PANTHER" id="PTHR32305">
    <property type="match status" value="1"/>
</dbReference>
<accession>A0A6S6SWI6</accession>
<feature type="region of interest" description="Disordered" evidence="1">
    <location>
        <begin position="155"/>
        <end position="177"/>
    </location>
</feature>
<gene>
    <name evidence="2" type="ORF">HELGO_WM18173</name>
</gene>
<sequence length="200" mass="22188">MHYNRFRYYDADVGRFISQDPIGLLGGNNLYQYAPNPTGWVDPFGLAPKCVCGENGEVAGIDLDGNGKLSEEESVLYFRVQGGTMPNASRELLTPIENGKIKVKKDTNLNISTGDIKHAEYFLKEKRPGGEIVSFEVPKSLDDLVKETAIPQKNYKKNPLNQGGTAPKIVDPTTPGTSYEFPPDWADLFEEHGKNTKVHK</sequence>
<name>A0A6S6SWI6_9BACT</name>
<dbReference type="InterPro" id="IPR050708">
    <property type="entry name" value="T6SS_VgrG/RHS"/>
</dbReference>
<proteinExistence type="predicted"/>
<dbReference type="PANTHER" id="PTHR32305:SF15">
    <property type="entry name" value="PROTEIN RHSA-RELATED"/>
    <property type="match status" value="1"/>
</dbReference>